<protein>
    <submittedName>
        <fullName evidence="1">Uncharacterized protein</fullName>
    </submittedName>
</protein>
<dbReference type="EMBL" id="JAVDYB010000001">
    <property type="protein sequence ID" value="MDR7275132.1"/>
    <property type="molecule type" value="Genomic_DNA"/>
</dbReference>
<name>A0AAE3YMA2_9ACTN</name>
<organism evidence="1 2">
    <name type="scientific">Catenuloplanes atrovinosus</name>
    <dbReference type="NCBI Taxonomy" id="137266"/>
    <lineage>
        <taxon>Bacteria</taxon>
        <taxon>Bacillati</taxon>
        <taxon>Actinomycetota</taxon>
        <taxon>Actinomycetes</taxon>
        <taxon>Micromonosporales</taxon>
        <taxon>Micromonosporaceae</taxon>
        <taxon>Catenuloplanes</taxon>
    </lineage>
</organism>
<accession>A0AAE3YMA2</accession>
<reference evidence="1" key="1">
    <citation type="submission" date="2023-07" db="EMBL/GenBank/DDBJ databases">
        <title>Sequencing the genomes of 1000 actinobacteria strains.</title>
        <authorList>
            <person name="Klenk H.-P."/>
        </authorList>
    </citation>
    <scope>NUCLEOTIDE SEQUENCE</scope>
    <source>
        <strain evidence="1">DSM 44707</strain>
    </source>
</reference>
<proteinExistence type="predicted"/>
<evidence type="ECO:0000313" key="2">
    <source>
        <dbReference type="Proteomes" id="UP001183643"/>
    </source>
</evidence>
<dbReference type="AlphaFoldDB" id="A0AAE3YMA2"/>
<sequence>MWRTTTYLIGVCNSALLTVLALPLLLLPTLAVPWAVQHRQNADEYRKIPTDPGTPTTTRALLWLPIHATTGTPNP</sequence>
<dbReference type="Proteomes" id="UP001183643">
    <property type="component" value="Unassembled WGS sequence"/>
</dbReference>
<gene>
    <name evidence="1" type="ORF">J2S41_001910</name>
</gene>
<comment type="caution">
    <text evidence="1">The sequence shown here is derived from an EMBL/GenBank/DDBJ whole genome shotgun (WGS) entry which is preliminary data.</text>
</comment>
<dbReference type="RefSeq" id="WP_310365714.1">
    <property type="nucleotide sequence ID" value="NZ_JAVDYB010000001.1"/>
</dbReference>
<evidence type="ECO:0000313" key="1">
    <source>
        <dbReference type="EMBL" id="MDR7275132.1"/>
    </source>
</evidence>
<keyword evidence="2" id="KW-1185">Reference proteome</keyword>